<feature type="transmembrane region" description="Helical" evidence="10">
    <location>
        <begin position="510"/>
        <end position="538"/>
    </location>
</feature>
<dbReference type="EMBL" id="HBKQ01060640">
    <property type="protein sequence ID" value="CAE2287733.1"/>
    <property type="molecule type" value="Transcribed_RNA"/>
</dbReference>
<keyword evidence="4" id="KW-0297">G-protein coupled receptor</keyword>
<dbReference type="PANTHER" id="PTHR10519">
    <property type="entry name" value="GABA-B RECEPTOR"/>
    <property type="match status" value="1"/>
</dbReference>
<evidence type="ECO:0000313" key="12">
    <source>
        <dbReference type="EMBL" id="CAE2287733.1"/>
    </source>
</evidence>
<proteinExistence type="predicted"/>
<evidence type="ECO:0000256" key="1">
    <source>
        <dbReference type="ARBA" id="ARBA00004141"/>
    </source>
</evidence>
<feature type="domain" description="G-protein coupled receptors family 3 profile" evidence="11">
    <location>
        <begin position="480"/>
        <end position="735"/>
    </location>
</feature>
<dbReference type="GO" id="GO:0004965">
    <property type="term" value="F:G protein-coupled GABA receptor activity"/>
    <property type="evidence" value="ECO:0007669"/>
    <property type="project" value="InterPro"/>
</dbReference>
<evidence type="ECO:0000256" key="9">
    <source>
        <dbReference type="SAM" id="Coils"/>
    </source>
</evidence>
<evidence type="ECO:0000256" key="4">
    <source>
        <dbReference type="ARBA" id="ARBA00023040"/>
    </source>
</evidence>
<keyword evidence="5 10" id="KW-0472">Membrane</keyword>
<keyword evidence="6" id="KW-0675">Receptor</keyword>
<evidence type="ECO:0000256" key="2">
    <source>
        <dbReference type="ARBA" id="ARBA00022692"/>
    </source>
</evidence>
<feature type="transmembrane region" description="Helical" evidence="10">
    <location>
        <begin position="589"/>
        <end position="608"/>
    </location>
</feature>
<organism evidence="12">
    <name type="scientific">Odontella aurita</name>
    <dbReference type="NCBI Taxonomy" id="265563"/>
    <lineage>
        <taxon>Eukaryota</taxon>
        <taxon>Sar</taxon>
        <taxon>Stramenopiles</taxon>
        <taxon>Ochrophyta</taxon>
        <taxon>Bacillariophyta</taxon>
        <taxon>Mediophyceae</taxon>
        <taxon>Biddulphiophycidae</taxon>
        <taxon>Eupodiscales</taxon>
        <taxon>Odontellaceae</taxon>
        <taxon>Odontella</taxon>
    </lineage>
</organism>
<comment type="subcellular location">
    <subcellularLocation>
        <location evidence="1">Membrane</location>
        <topology evidence="1">Multi-pass membrane protein</topology>
    </subcellularLocation>
</comment>
<keyword evidence="2 10" id="KW-0812">Transmembrane</keyword>
<dbReference type="InterPro" id="IPR002455">
    <property type="entry name" value="GPCR3_GABA-B"/>
</dbReference>
<evidence type="ECO:0000256" key="8">
    <source>
        <dbReference type="ARBA" id="ARBA00023224"/>
    </source>
</evidence>
<feature type="transmembrane region" description="Helical" evidence="10">
    <location>
        <begin position="482"/>
        <end position="503"/>
    </location>
</feature>
<evidence type="ECO:0000259" key="11">
    <source>
        <dbReference type="PROSITE" id="PS50259"/>
    </source>
</evidence>
<feature type="transmembrane region" description="Helical" evidence="10">
    <location>
        <begin position="681"/>
        <end position="703"/>
    </location>
</feature>
<dbReference type="PROSITE" id="PS50259">
    <property type="entry name" value="G_PROTEIN_RECEP_F3_4"/>
    <property type="match status" value="1"/>
</dbReference>
<keyword evidence="9" id="KW-0175">Coiled coil</keyword>
<dbReference type="AlphaFoldDB" id="A0A7S4K999"/>
<feature type="transmembrane region" description="Helical" evidence="10">
    <location>
        <begin position="715"/>
        <end position="733"/>
    </location>
</feature>
<evidence type="ECO:0000256" key="3">
    <source>
        <dbReference type="ARBA" id="ARBA00022989"/>
    </source>
</evidence>
<evidence type="ECO:0000256" key="5">
    <source>
        <dbReference type="ARBA" id="ARBA00023136"/>
    </source>
</evidence>
<evidence type="ECO:0000256" key="7">
    <source>
        <dbReference type="ARBA" id="ARBA00023180"/>
    </source>
</evidence>
<dbReference type="InterPro" id="IPR017978">
    <property type="entry name" value="GPCR_3_C"/>
</dbReference>
<feature type="coiled-coil region" evidence="9">
    <location>
        <begin position="771"/>
        <end position="823"/>
    </location>
</feature>
<feature type="transmembrane region" description="Helical" evidence="10">
    <location>
        <begin position="646"/>
        <end position="669"/>
    </location>
</feature>
<reference evidence="12" key="1">
    <citation type="submission" date="2021-01" db="EMBL/GenBank/DDBJ databases">
        <authorList>
            <person name="Corre E."/>
            <person name="Pelletier E."/>
            <person name="Niang G."/>
            <person name="Scheremetjew M."/>
            <person name="Finn R."/>
            <person name="Kale V."/>
            <person name="Holt S."/>
            <person name="Cochrane G."/>
            <person name="Meng A."/>
            <person name="Brown T."/>
            <person name="Cohen L."/>
        </authorList>
    </citation>
    <scope>NUCLEOTIDE SEQUENCE</scope>
    <source>
        <strain evidence="12">Isolate 1302-5</strain>
    </source>
</reference>
<evidence type="ECO:0000256" key="10">
    <source>
        <dbReference type="SAM" id="Phobius"/>
    </source>
</evidence>
<keyword evidence="7" id="KW-0325">Glycoprotein</keyword>
<feature type="transmembrane region" description="Helical" evidence="10">
    <location>
        <begin position="550"/>
        <end position="569"/>
    </location>
</feature>
<protein>
    <recommendedName>
        <fullName evidence="11">G-protein coupled receptors family 3 profile domain-containing protein</fullName>
    </recommendedName>
</protein>
<evidence type="ECO:0000256" key="6">
    <source>
        <dbReference type="ARBA" id="ARBA00023170"/>
    </source>
</evidence>
<keyword evidence="3 10" id="KW-1133">Transmembrane helix</keyword>
<dbReference type="Pfam" id="PF00003">
    <property type="entry name" value="7tm_3"/>
    <property type="match status" value="1"/>
</dbReference>
<name>A0A7S4K999_9STRA</name>
<accession>A0A7S4K999</accession>
<gene>
    <name evidence="12" type="ORF">OAUR00152_LOCUS41348</name>
</gene>
<keyword evidence="8" id="KW-0807">Transducer</keyword>
<dbReference type="PANTHER" id="PTHR10519:SF20">
    <property type="entry name" value="G-PROTEIN COUPLED RECEPTOR 156-RELATED"/>
    <property type="match status" value="1"/>
</dbReference>
<dbReference type="GO" id="GO:0038039">
    <property type="term" value="C:G protein-coupled receptor heterodimeric complex"/>
    <property type="evidence" value="ECO:0007669"/>
    <property type="project" value="TreeGrafter"/>
</dbReference>
<sequence length="830" mass="93233">MPSCVNCFSWDYECVCNSDDPQSAAQMGICRTPPINEYMELRIFCQDWESVLIETWVLQIILSEINDVPTTVEIGFYEAPANFYDPQGRFEYAYQTQLDVFHSTYREAMERGRQLGDCRLASRTQNKYEECAHMVPEICSSEEPAVVQELVYSDVFDAPKGLGALGMESWFIPKFTAGRDPTLVSYLGMQGEDNRWKLAEMFNRPITWQKYCSLISTNGCNSTDDDGVAKRAPRTEAEGARYFVEGIYTGFFLATEENDCERDNGTTCTGHISDYPCSWPSYVWEQTQYLNISLESNGPQPGNGGYSLAQMEDIWRAANATKSDVIMQWWTPQALHQQFLGTDAEFIKVNLPTPTEECLHAREELTDRCAADYRTNSANFLKGSCDTLTASLYKMKIATLYDLTNANSIPAALQSPGDKVFELFRISEYQLAEIFTRWKEMGDPRVAICEWANENLDYMQSFVPNSYPRTMVEAKDGGGLRYTAAALAGFVILSAIASAFLVFQRRKLRIFVLAQVEFVGLLLSGTLFISTAALAMVLSTSNAGCVAVEWIINVGYTLELVPLLVKVSAITRLAMAAQKMKRFQVSRRALFGAVMGITALILVFMALWTGLDPPRQQHEYILSGEKNGEGETIVKVYEFCKSDSNAWYFVSVGWMAILLLSATVLAFQMRRVRMAHLRESGTLAALVYSHAVFVFIRLVAYLLGAVVRESILTPVRSLIFSFDALSTVLIYIMPKFLDGQKRSSSRILGIFTSTQNNHAHSSNPLASSTYASRAIDAINRIEESKEELKEDGSSEVQTLNALLAEKEREIKYYKQYLGRLRERSCASSDG</sequence>